<dbReference type="OrthoDB" id="10261782at2759"/>
<evidence type="ECO:0000313" key="2">
    <source>
        <dbReference type="EMBL" id="KAF2711777.1"/>
    </source>
</evidence>
<feature type="region of interest" description="Disordered" evidence="1">
    <location>
        <begin position="546"/>
        <end position="582"/>
    </location>
</feature>
<feature type="compositionally biased region" description="Acidic residues" evidence="1">
    <location>
        <begin position="91"/>
        <end position="103"/>
    </location>
</feature>
<dbReference type="EMBL" id="MU005767">
    <property type="protein sequence ID" value="KAF2711777.1"/>
    <property type="molecule type" value="Genomic_DNA"/>
</dbReference>
<reference evidence="2" key="1">
    <citation type="journal article" date="2020" name="Stud. Mycol.">
        <title>101 Dothideomycetes genomes: a test case for predicting lifestyles and emergence of pathogens.</title>
        <authorList>
            <person name="Haridas S."/>
            <person name="Albert R."/>
            <person name="Binder M."/>
            <person name="Bloem J."/>
            <person name="Labutti K."/>
            <person name="Salamov A."/>
            <person name="Andreopoulos B."/>
            <person name="Baker S."/>
            <person name="Barry K."/>
            <person name="Bills G."/>
            <person name="Bluhm B."/>
            <person name="Cannon C."/>
            <person name="Castanera R."/>
            <person name="Culley D."/>
            <person name="Daum C."/>
            <person name="Ezra D."/>
            <person name="Gonzalez J."/>
            <person name="Henrissat B."/>
            <person name="Kuo A."/>
            <person name="Liang C."/>
            <person name="Lipzen A."/>
            <person name="Lutzoni F."/>
            <person name="Magnuson J."/>
            <person name="Mondo S."/>
            <person name="Nolan M."/>
            <person name="Ohm R."/>
            <person name="Pangilinan J."/>
            <person name="Park H.-J."/>
            <person name="Ramirez L."/>
            <person name="Alfaro M."/>
            <person name="Sun H."/>
            <person name="Tritt A."/>
            <person name="Yoshinaga Y."/>
            <person name="Zwiers L.-H."/>
            <person name="Turgeon B."/>
            <person name="Goodwin S."/>
            <person name="Spatafora J."/>
            <person name="Crous P."/>
            <person name="Grigoriev I."/>
        </authorList>
    </citation>
    <scope>NUCLEOTIDE SEQUENCE</scope>
    <source>
        <strain evidence="2">CBS 279.74</strain>
    </source>
</reference>
<feature type="compositionally biased region" description="Gly residues" evidence="1">
    <location>
        <begin position="58"/>
        <end position="72"/>
    </location>
</feature>
<protein>
    <submittedName>
        <fullName evidence="2">Uncharacterized protein</fullName>
    </submittedName>
</protein>
<dbReference type="Proteomes" id="UP000799428">
    <property type="component" value="Unassembled WGS sequence"/>
</dbReference>
<sequence length="606" mass="67512">MAYGIMGSMSDSRMLTYRTTKNVKVVCFDGTSASLINEGTVAQMVLLYNGTEKIPKRGGWGPPGGGHGPPGHGDGHRPPGHGGGGERKLNDDDDDDDDDGIDDEPPRQPPPGHWNPLQDEYFRARGLCKWLQSRGLGGPGWGYEGIVRMNAGFEVIWCDFDSPSLKLVSNLNVSAPLLESPEPDLFRGPQSGVFHTQQAMLRTTEDEGPHGPSMTNPREPFRASATWFWFAAAAKRYFGDDRMKVDACGIFSFYEDELRNQSGTRNRADTARLNLTVGGKWESPEDDSLRKAGLDQLTTRRRQHRLDSVEESDGGVMLQAVEARLTRSLHEDGCSSGTNWHHMSKEIVRTYSNELRALLQHLSSNTLRSSGEEKDIRTWLESTRALTHWFLTPFLEYPPGRPYSPRTLESLFSLDSHLAQTTLARCQTQYDTETETDFSAEDTVLYTSIKDTLSALCSTVVEIGLGVEYHWLLHLNTLPSSSSSSSSSTHLAQRRREPYDRVLHDDAQTWKKKLEELMAWLGWAEQWTGVKQACANGNVAYVPMWPVSGSERRPGRPPGRGRGDDGGGKAVEAPPSPPPRMGWGESRFLWNVVCVNATSYPPEQWE</sequence>
<keyword evidence="3" id="KW-1185">Reference proteome</keyword>
<gene>
    <name evidence="2" type="ORF">K504DRAFT_403134</name>
</gene>
<accession>A0A6G1KHE4</accession>
<name>A0A6G1KHE4_9PLEO</name>
<evidence type="ECO:0000313" key="3">
    <source>
        <dbReference type="Proteomes" id="UP000799428"/>
    </source>
</evidence>
<feature type="region of interest" description="Disordered" evidence="1">
    <location>
        <begin position="56"/>
        <end position="118"/>
    </location>
</feature>
<dbReference type="PANTHER" id="PTHR35204:SF1">
    <property type="entry name" value="ENTEROTOXIN"/>
    <property type="match status" value="1"/>
</dbReference>
<dbReference type="PANTHER" id="PTHR35204">
    <property type="entry name" value="YALI0A21131P"/>
    <property type="match status" value="1"/>
</dbReference>
<organism evidence="2 3">
    <name type="scientific">Pleomassaria siparia CBS 279.74</name>
    <dbReference type="NCBI Taxonomy" id="1314801"/>
    <lineage>
        <taxon>Eukaryota</taxon>
        <taxon>Fungi</taxon>
        <taxon>Dikarya</taxon>
        <taxon>Ascomycota</taxon>
        <taxon>Pezizomycotina</taxon>
        <taxon>Dothideomycetes</taxon>
        <taxon>Pleosporomycetidae</taxon>
        <taxon>Pleosporales</taxon>
        <taxon>Pleomassariaceae</taxon>
        <taxon>Pleomassaria</taxon>
    </lineage>
</organism>
<dbReference type="AlphaFoldDB" id="A0A6G1KHE4"/>
<proteinExistence type="predicted"/>
<evidence type="ECO:0000256" key="1">
    <source>
        <dbReference type="SAM" id="MobiDB-lite"/>
    </source>
</evidence>
<dbReference type="InterPro" id="IPR038921">
    <property type="entry name" value="YOR389W-like"/>
</dbReference>